<dbReference type="SUPFAM" id="SSF161098">
    <property type="entry name" value="MetI-like"/>
    <property type="match status" value="1"/>
</dbReference>
<name>A0ABX1R8M3_9PSEU</name>
<keyword evidence="3" id="KW-1003">Cell membrane</keyword>
<gene>
    <name evidence="9" type="ORF">HF577_03830</name>
</gene>
<dbReference type="CDD" id="cd06261">
    <property type="entry name" value="TM_PBP2"/>
    <property type="match status" value="1"/>
</dbReference>
<keyword evidence="6 7" id="KW-0472">Membrane</keyword>
<feature type="transmembrane region" description="Helical" evidence="7">
    <location>
        <begin position="127"/>
        <end position="148"/>
    </location>
</feature>
<sequence length="282" mass="29862">MSATSGPAQRRRATGTNETAEIARIARRDRRKRGRDVLLGIATPVVLVLAWQLTTSLGLVDPVIFTPPTQIMSAAGDLLADGTLEQDVMATLVRLGVGYLVGAAGGIVVGLALGLSRPLRAAFSPLFAALYAIPQIALLPLLLVIFGIGELPKILTVVAVTFFVMEINTISGIRDLDPRLLEAGRAYGATGWRQLVHVLLPGCLPSVFTGLRVAIALALVAITATEMVASDDGLGYLVWNSWQLFQPPNMYVGLVAIALLGAVSTGVVLLAERVALPWSTRH</sequence>
<dbReference type="RefSeq" id="WP_169394313.1">
    <property type="nucleotide sequence ID" value="NZ_BAAAJH010000011.1"/>
</dbReference>
<comment type="subcellular location">
    <subcellularLocation>
        <location evidence="1 7">Cell membrane</location>
        <topology evidence="1 7">Multi-pass membrane protein</topology>
    </subcellularLocation>
</comment>
<feature type="transmembrane region" description="Helical" evidence="7">
    <location>
        <begin position="154"/>
        <end position="174"/>
    </location>
</feature>
<evidence type="ECO:0000256" key="5">
    <source>
        <dbReference type="ARBA" id="ARBA00022989"/>
    </source>
</evidence>
<dbReference type="PROSITE" id="PS50928">
    <property type="entry name" value="ABC_TM1"/>
    <property type="match status" value="1"/>
</dbReference>
<dbReference type="InterPro" id="IPR000515">
    <property type="entry name" value="MetI-like"/>
</dbReference>
<keyword evidence="2 7" id="KW-0813">Transport</keyword>
<evidence type="ECO:0000256" key="2">
    <source>
        <dbReference type="ARBA" id="ARBA00022448"/>
    </source>
</evidence>
<feature type="transmembrane region" description="Helical" evidence="7">
    <location>
        <begin position="250"/>
        <end position="271"/>
    </location>
</feature>
<comment type="caution">
    <text evidence="9">The sequence shown here is derived from an EMBL/GenBank/DDBJ whole genome shotgun (WGS) entry which is preliminary data.</text>
</comment>
<evidence type="ECO:0000256" key="7">
    <source>
        <dbReference type="RuleBase" id="RU363032"/>
    </source>
</evidence>
<evidence type="ECO:0000313" key="10">
    <source>
        <dbReference type="Proteomes" id="UP001296706"/>
    </source>
</evidence>
<dbReference type="Gene3D" id="1.10.3720.10">
    <property type="entry name" value="MetI-like"/>
    <property type="match status" value="1"/>
</dbReference>
<feature type="transmembrane region" description="Helical" evidence="7">
    <location>
        <begin position="195"/>
        <end position="222"/>
    </location>
</feature>
<evidence type="ECO:0000313" key="9">
    <source>
        <dbReference type="EMBL" id="NMH76239.1"/>
    </source>
</evidence>
<keyword evidence="10" id="KW-1185">Reference proteome</keyword>
<dbReference type="PANTHER" id="PTHR30151">
    <property type="entry name" value="ALKANE SULFONATE ABC TRANSPORTER-RELATED, MEMBRANE SUBUNIT"/>
    <property type="match status" value="1"/>
</dbReference>
<dbReference type="Pfam" id="PF00528">
    <property type="entry name" value="BPD_transp_1"/>
    <property type="match status" value="1"/>
</dbReference>
<feature type="domain" description="ABC transmembrane type-1" evidence="8">
    <location>
        <begin position="88"/>
        <end position="272"/>
    </location>
</feature>
<evidence type="ECO:0000256" key="1">
    <source>
        <dbReference type="ARBA" id="ARBA00004651"/>
    </source>
</evidence>
<evidence type="ECO:0000256" key="4">
    <source>
        <dbReference type="ARBA" id="ARBA00022692"/>
    </source>
</evidence>
<dbReference type="InterPro" id="IPR035906">
    <property type="entry name" value="MetI-like_sf"/>
</dbReference>
<dbReference type="PANTHER" id="PTHR30151:SF0">
    <property type="entry name" value="ABC TRANSPORTER PERMEASE PROTEIN MJ0413-RELATED"/>
    <property type="match status" value="1"/>
</dbReference>
<evidence type="ECO:0000259" key="8">
    <source>
        <dbReference type="PROSITE" id="PS50928"/>
    </source>
</evidence>
<evidence type="ECO:0000256" key="3">
    <source>
        <dbReference type="ARBA" id="ARBA00022475"/>
    </source>
</evidence>
<feature type="transmembrane region" description="Helical" evidence="7">
    <location>
        <begin position="97"/>
        <end position="115"/>
    </location>
</feature>
<protein>
    <submittedName>
        <fullName evidence="9">ABC transporter permease</fullName>
    </submittedName>
</protein>
<dbReference type="Proteomes" id="UP001296706">
    <property type="component" value="Unassembled WGS sequence"/>
</dbReference>
<organism evidence="9 10">
    <name type="scientific">Pseudonocardia xinjiangensis</name>
    <dbReference type="NCBI Taxonomy" id="75289"/>
    <lineage>
        <taxon>Bacteria</taxon>
        <taxon>Bacillati</taxon>
        <taxon>Actinomycetota</taxon>
        <taxon>Actinomycetes</taxon>
        <taxon>Pseudonocardiales</taxon>
        <taxon>Pseudonocardiaceae</taxon>
        <taxon>Pseudonocardia</taxon>
    </lineage>
</organism>
<keyword evidence="4 7" id="KW-0812">Transmembrane</keyword>
<keyword evidence="5 7" id="KW-1133">Transmembrane helix</keyword>
<evidence type="ECO:0000256" key="6">
    <source>
        <dbReference type="ARBA" id="ARBA00023136"/>
    </source>
</evidence>
<proteinExistence type="inferred from homology"/>
<comment type="similarity">
    <text evidence="7">Belongs to the binding-protein-dependent transport system permease family.</text>
</comment>
<feature type="transmembrane region" description="Helical" evidence="7">
    <location>
        <begin position="37"/>
        <end position="54"/>
    </location>
</feature>
<accession>A0ABX1R8M3</accession>
<reference evidence="9 10" key="1">
    <citation type="submission" date="2020-04" db="EMBL/GenBank/DDBJ databases">
        <authorList>
            <person name="Klaysubun C."/>
            <person name="Duangmal K."/>
            <person name="Lipun K."/>
        </authorList>
    </citation>
    <scope>NUCLEOTIDE SEQUENCE [LARGE SCALE GENOMIC DNA]</scope>
    <source>
        <strain evidence="9 10">JCM 11839</strain>
    </source>
</reference>
<dbReference type="EMBL" id="JAAXKY010000006">
    <property type="protein sequence ID" value="NMH76239.1"/>
    <property type="molecule type" value="Genomic_DNA"/>
</dbReference>